<protein>
    <recommendedName>
        <fullName evidence="1">DUF4283 domain-containing protein</fullName>
    </recommendedName>
</protein>
<dbReference type="Pfam" id="PF14111">
    <property type="entry name" value="DUF4283"/>
    <property type="match status" value="1"/>
</dbReference>
<evidence type="ECO:0000259" key="1">
    <source>
        <dbReference type="Pfam" id="PF14111"/>
    </source>
</evidence>
<dbReference type="PANTHER" id="PTHR31286:SF168">
    <property type="entry name" value="DUF4283 DOMAIN-CONTAINING PROTEIN"/>
    <property type="match status" value="1"/>
</dbReference>
<sequence>MAFSDIRRIARGRVLSRARLFGGLVILLPPRGEGKEVSIVPLLLVSRRIMATRVEGRSTLCLLMEDGISSFWDAFDFDLTYERSRSIVSTYDVYRVGSISNSTITRLLHSEAARFAAYFGWLGAFFRPFSSTPEVGETLPFLVGQISALLLHSLHLPLLASAHCSRLLTFPFAAAKSAENVGCATMKFSQPPAENVGCSTMKFGQPSIVKATTAGQPSSVPAGCSSISVPTKATTDGQSVITTDSVNTTTVAQPTTGSVFAMAVAKPTGKNKYKLQGDEHKLMKFAVDDAILKLDTNNLADVHAKLGHCLVGYIVGKFLGLKAIGALSQSWGANFQLHDNGWLIFRFAREEVSQRILVHGPYFVYRRPLILKNTPAYFEFKGDDVSLVPVWATLLSLPLECWHPNALGKIGSRLGAPIAMDSLTMKMERVSYARILVEVDASKKLVDKVDFILPNGVARTQPIAYEFTPKFCSVCNHFDHLKDSCQGTLPPAAVAATATIATVKTVVPKKVQIS</sequence>
<dbReference type="InterPro" id="IPR040256">
    <property type="entry name" value="At4g02000-like"/>
</dbReference>
<name>A0AAW2Y872_9LAMI</name>
<dbReference type="InterPro" id="IPR025558">
    <property type="entry name" value="DUF4283"/>
</dbReference>
<evidence type="ECO:0000313" key="2">
    <source>
        <dbReference type="EMBL" id="KAL0461950.1"/>
    </source>
</evidence>
<proteinExistence type="predicted"/>
<dbReference type="EMBL" id="JACGWN010000001">
    <property type="protein sequence ID" value="KAL0461950.1"/>
    <property type="molecule type" value="Genomic_DNA"/>
</dbReference>
<feature type="domain" description="DUF4283" evidence="1">
    <location>
        <begin position="304"/>
        <end position="374"/>
    </location>
</feature>
<organism evidence="2">
    <name type="scientific">Sesamum latifolium</name>
    <dbReference type="NCBI Taxonomy" id="2727402"/>
    <lineage>
        <taxon>Eukaryota</taxon>
        <taxon>Viridiplantae</taxon>
        <taxon>Streptophyta</taxon>
        <taxon>Embryophyta</taxon>
        <taxon>Tracheophyta</taxon>
        <taxon>Spermatophyta</taxon>
        <taxon>Magnoliopsida</taxon>
        <taxon>eudicotyledons</taxon>
        <taxon>Gunneridae</taxon>
        <taxon>Pentapetalae</taxon>
        <taxon>asterids</taxon>
        <taxon>lamiids</taxon>
        <taxon>Lamiales</taxon>
        <taxon>Pedaliaceae</taxon>
        <taxon>Sesamum</taxon>
    </lineage>
</organism>
<dbReference type="PANTHER" id="PTHR31286">
    <property type="entry name" value="GLYCINE-RICH CELL WALL STRUCTURAL PROTEIN 1.8-LIKE"/>
    <property type="match status" value="1"/>
</dbReference>
<accession>A0AAW2Y872</accession>
<dbReference type="AlphaFoldDB" id="A0AAW2Y872"/>
<gene>
    <name evidence="2" type="ORF">Slati_0082600</name>
</gene>
<comment type="caution">
    <text evidence="2">The sequence shown here is derived from an EMBL/GenBank/DDBJ whole genome shotgun (WGS) entry which is preliminary data.</text>
</comment>
<reference evidence="2" key="2">
    <citation type="journal article" date="2024" name="Plant">
        <title>Genomic evolution and insights into agronomic trait innovations of Sesamum species.</title>
        <authorList>
            <person name="Miao H."/>
            <person name="Wang L."/>
            <person name="Qu L."/>
            <person name="Liu H."/>
            <person name="Sun Y."/>
            <person name="Le M."/>
            <person name="Wang Q."/>
            <person name="Wei S."/>
            <person name="Zheng Y."/>
            <person name="Lin W."/>
            <person name="Duan Y."/>
            <person name="Cao H."/>
            <person name="Xiong S."/>
            <person name="Wang X."/>
            <person name="Wei L."/>
            <person name="Li C."/>
            <person name="Ma Q."/>
            <person name="Ju M."/>
            <person name="Zhao R."/>
            <person name="Li G."/>
            <person name="Mu C."/>
            <person name="Tian Q."/>
            <person name="Mei H."/>
            <person name="Zhang T."/>
            <person name="Gao T."/>
            <person name="Zhang H."/>
        </authorList>
    </citation>
    <scope>NUCLEOTIDE SEQUENCE</scope>
    <source>
        <strain evidence="2">KEN1</strain>
    </source>
</reference>
<reference evidence="2" key="1">
    <citation type="submission" date="2020-06" db="EMBL/GenBank/DDBJ databases">
        <authorList>
            <person name="Li T."/>
            <person name="Hu X."/>
            <person name="Zhang T."/>
            <person name="Song X."/>
            <person name="Zhang H."/>
            <person name="Dai N."/>
            <person name="Sheng W."/>
            <person name="Hou X."/>
            <person name="Wei L."/>
        </authorList>
    </citation>
    <scope>NUCLEOTIDE SEQUENCE</scope>
    <source>
        <strain evidence="2">KEN1</strain>
        <tissue evidence="2">Leaf</tissue>
    </source>
</reference>